<feature type="coiled-coil region" evidence="1">
    <location>
        <begin position="231"/>
        <end position="258"/>
    </location>
</feature>
<organism evidence="2 3">
    <name type="scientific">Cryoendolithus antarcticus</name>
    <dbReference type="NCBI Taxonomy" id="1507870"/>
    <lineage>
        <taxon>Eukaryota</taxon>
        <taxon>Fungi</taxon>
        <taxon>Dikarya</taxon>
        <taxon>Ascomycota</taxon>
        <taxon>Pezizomycotina</taxon>
        <taxon>Dothideomycetes</taxon>
        <taxon>Dothideomycetidae</taxon>
        <taxon>Cladosporiales</taxon>
        <taxon>Cladosporiaceae</taxon>
        <taxon>Cryoendolithus</taxon>
    </lineage>
</organism>
<dbReference type="InParanoid" id="A0A1V8T381"/>
<dbReference type="Proteomes" id="UP000192596">
    <property type="component" value="Unassembled WGS sequence"/>
</dbReference>
<comment type="caution">
    <text evidence="2">The sequence shown here is derived from an EMBL/GenBank/DDBJ whole genome shotgun (WGS) entry which is preliminary data.</text>
</comment>
<sequence>MSRQMFEDCSVLCQHPDFTMGCPACRYMFERGEYDEAVAEQRRCAAEIVELEGKVAAEEDLLRLKPGLRKNDTSKLDENRVKLELAQQGCPVLVSTVAVLRESLAGQEEMLQSICQQEGNPDAIMQRFGRMTEEGERELMSFDEANWVDFEDEDKHSKLKKEEVDMTKILATSDTLVQQGHGLLSLLHAGHALPERRIPTQGIGETVGPAYMSVGRSYKMFGGPEEIVDARTAARERAKEALEEAKRIIAEAEDEAAASDPEPLLTAVMKGASISPSPVDQSTSQTPVEELVEEPQSERTYRDAQLPAPTQSIAPDVNVWEEILSPDELGLHLPRVCEQYVLLVRAKRNERTLYGCEGWDDVEETRPTFEGLTNWVMRCRKADVDFKATLLRWQKSVTERNGQVGKALREYGAINRYSDESLNMGDATQFHNGLVSLMRLDSKAIGRS</sequence>
<reference evidence="3" key="1">
    <citation type="submission" date="2017-03" db="EMBL/GenBank/DDBJ databases">
        <title>Genomes of endolithic fungi from Antarctica.</title>
        <authorList>
            <person name="Coleine C."/>
            <person name="Masonjones S."/>
            <person name="Stajich J.E."/>
        </authorList>
    </citation>
    <scope>NUCLEOTIDE SEQUENCE [LARGE SCALE GENOMIC DNA]</scope>
    <source>
        <strain evidence="3">CCFEE 5527</strain>
    </source>
</reference>
<protein>
    <submittedName>
        <fullName evidence="2">Uncharacterized protein</fullName>
    </submittedName>
</protein>
<gene>
    <name evidence="2" type="ORF">B0A48_09969</name>
</gene>
<name>A0A1V8T381_9PEZI</name>
<evidence type="ECO:0000256" key="1">
    <source>
        <dbReference type="SAM" id="Coils"/>
    </source>
</evidence>
<keyword evidence="1" id="KW-0175">Coiled coil</keyword>
<proteinExistence type="predicted"/>
<evidence type="ECO:0000313" key="3">
    <source>
        <dbReference type="Proteomes" id="UP000192596"/>
    </source>
</evidence>
<evidence type="ECO:0000313" key="2">
    <source>
        <dbReference type="EMBL" id="OQO05873.1"/>
    </source>
</evidence>
<keyword evidence="3" id="KW-1185">Reference proteome</keyword>
<accession>A0A1V8T381</accession>
<dbReference type="AlphaFoldDB" id="A0A1V8T381"/>
<dbReference type="EMBL" id="NAJO01000018">
    <property type="protein sequence ID" value="OQO05873.1"/>
    <property type="molecule type" value="Genomic_DNA"/>
</dbReference>